<reference evidence="1" key="1">
    <citation type="submission" date="2015-12" db="EMBL/GenBank/DDBJ databases">
        <title>De novo transcriptome assembly of four potential Pierce s Disease insect vectors from Arizona vineyards.</title>
        <authorList>
            <person name="Tassone E.E."/>
        </authorList>
    </citation>
    <scope>NUCLEOTIDE SEQUENCE</scope>
</reference>
<feature type="non-terminal residue" evidence="1">
    <location>
        <position position="1"/>
    </location>
</feature>
<protein>
    <submittedName>
        <fullName evidence="1">Uncharacterized protein</fullName>
    </submittedName>
</protein>
<dbReference type="EMBL" id="GEDC01027537">
    <property type="protein sequence ID" value="JAS09761.1"/>
    <property type="molecule type" value="Transcribed_RNA"/>
</dbReference>
<proteinExistence type="predicted"/>
<gene>
    <name evidence="1" type="ORF">g.44235</name>
</gene>
<organism evidence="1">
    <name type="scientific">Clastoptera arizonana</name>
    <name type="common">Arizona spittle bug</name>
    <dbReference type="NCBI Taxonomy" id="38151"/>
    <lineage>
        <taxon>Eukaryota</taxon>
        <taxon>Metazoa</taxon>
        <taxon>Ecdysozoa</taxon>
        <taxon>Arthropoda</taxon>
        <taxon>Hexapoda</taxon>
        <taxon>Insecta</taxon>
        <taxon>Pterygota</taxon>
        <taxon>Neoptera</taxon>
        <taxon>Paraneoptera</taxon>
        <taxon>Hemiptera</taxon>
        <taxon>Auchenorrhyncha</taxon>
        <taxon>Cercopoidea</taxon>
        <taxon>Clastopteridae</taxon>
        <taxon>Clastoptera</taxon>
    </lineage>
</organism>
<evidence type="ECO:0000313" key="1">
    <source>
        <dbReference type="EMBL" id="JAS09761.1"/>
    </source>
</evidence>
<sequence length="139" mass="14554">LDGNLGRNVGVGKDDGGVYDEGEEAEVVYDVGVVYEEGGGNVDVDEDVGRNVDGNVGANVDVGKIVDGNVGVGVDVGEDWESGWVVDCGDPYIHGAVSSHDPSSLLVSTRDRIHCHCGLNHRVPRVLIPLCGRSVFPSP</sequence>
<name>A0A1B6C8H9_9HEMI</name>
<dbReference type="AlphaFoldDB" id="A0A1B6C8H9"/>
<accession>A0A1B6C8H9</accession>